<feature type="transmembrane region" description="Helical" evidence="1">
    <location>
        <begin position="21"/>
        <end position="45"/>
    </location>
</feature>
<keyword evidence="3" id="KW-1185">Reference proteome</keyword>
<dbReference type="AlphaFoldDB" id="A0A4Q7N438"/>
<evidence type="ECO:0000256" key="1">
    <source>
        <dbReference type="SAM" id="Phobius"/>
    </source>
</evidence>
<keyword evidence="1" id="KW-0812">Transmembrane</keyword>
<dbReference type="NCBIfam" id="NF046077">
    <property type="entry name" value="LPS_M949_RS01915"/>
    <property type="match status" value="1"/>
</dbReference>
<dbReference type="Proteomes" id="UP000293874">
    <property type="component" value="Unassembled WGS sequence"/>
</dbReference>
<comment type="caution">
    <text evidence="2">The sequence shown here is derived from an EMBL/GenBank/DDBJ whole genome shotgun (WGS) entry which is preliminary data.</text>
</comment>
<accession>A0A4Q7N438</accession>
<sequence>MYEHQTGVFRQFIRIARSLCVFKAIFYFRYMIIRIPVFFIFPLFYFSSIAQQPDPARLLSRTEMSAKFGDSLQFEGMPVFRAYQYQDKGGVYEVLLCEDNATIKENDTANTKLKAVCLISDHGGFMEKWKISDWLVHEPKTEKHIWFWSKYSSFTDLDGDGYIDPVIVYGSNTEDDEVQRVKIITIHKNKKYPVRAVECVLDYCRHLSFDPNFKTLPASIRQYIDKLMAKLRKEQDLILHEG</sequence>
<name>A0A4Q7N438_9BACT</name>
<keyword evidence="1" id="KW-1133">Transmembrane helix</keyword>
<dbReference type="InterPro" id="IPR058148">
    <property type="entry name" value="M949_RS01915-like_dom"/>
</dbReference>
<protein>
    <submittedName>
        <fullName evidence="2">Uncharacterized protein</fullName>
    </submittedName>
</protein>
<reference evidence="2 3" key="1">
    <citation type="submission" date="2019-02" db="EMBL/GenBank/DDBJ databases">
        <title>Genomic Encyclopedia of Type Strains, Phase IV (KMG-IV): sequencing the most valuable type-strain genomes for metagenomic binning, comparative biology and taxonomic classification.</title>
        <authorList>
            <person name="Goeker M."/>
        </authorList>
    </citation>
    <scope>NUCLEOTIDE SEQUENCE [LARGE SCALE GENOMIC DNA]</scope>
    <source>
        <strain evidence="2 3">DSM 18116</strain>
    </source>
</reference>
<dbReference type="EMBL" id="SGXA01000001">
    <property type="protein sequence ID" value="RZS75756.1"/>
    <property type="molecule type" value="Genomic_DNA"/>
</dbReference>
<organism evidence="2 3">
    <name type="scientific">Pseudobacter ginsenosidimutans</name>
    <dbReference type="NCBI Taxonomy" id="661488"/>
    <lineage>
        <taxon>Bacteria</taxon>
        <taxon>Pseudomonadati</taxon>
        <taxon>Bacteroidota</taxon>
        <taxon>Chitinophagia</taxon>
        <taxon>Chitinophagales</taxon>
        <taxon>Chitinophagaceae</taxon>
        <taxon>Pseudobacter</taxon>
    </lineage>
</organism>
<gene>
    <name evidence="2" type="ORF">EV199_1629</name>
</gene>
<evidence type="ECO:0000313" key="2">
    <source>
        <dbReference type="EMBL" id="RZS75756.1"/>
    </source>
</evidence>
<proteinExistence type="predicted"/>
<keyword evidence="1" id="KW-0472">Membrane</keyword>
<evidence type="ECO:0000313" key="3">
    <source>
        <dbReference type="Proteomes" id="UP000293874"/>
    </source>
</evidence>